<gene>
    <name evidence="2" type="ORF">GCM10009789_49450</name>
</gene>
<keyword evidence="3" id="KW-1185">Reference proteome</keyword>
<evidence type="ECO:0000313" key="3">
    <source>
        <dbReference type="Proteomes" id="UP001500393"/>
    </source>
</evidence>
<evidence type="ECO:0000313" key="2">
    <source>
        <dbReference type="EMBL" id="GAA1589941.1"/>
    </source>
</evidence>
<feature type="region of interest" description="Disordered" evidence="1">
    <location>
        <begin position="58"/>
        <end position="105"/>
    </location>
</feature>
<organism evidence="2 3">
    <name type="scientific">Kribbella sancticallisti</name>
    <dbReference type="NCBI Taxonomy" id="460087"/>
    <lineage>
        <taxon>Bacteria</taxon>
        <taxon>Bacillati</taxon>
        <taxon>Actinomycetota</taxon>
        <taxon>Actinomycetes</taxon>
        <taxon>Propionibacteriales</taxon>
        <taxon>Kribbellaceae</taxon>
        <taxon>Kribbella</taxon>
    </lineage>
</organism>
<evidence type="ECO:0000256" key="1">
    <source>
        <dbReference type="SAM" id="MobiDB-lite"/>
    </source>
</evidence>
<protein>
    <submittedName>
        <fullName evidence="2">Uncharacterized protein</fullName>
    </submittedName>
</protein>
<feature type="compositionally biased region" description="Acidic residues" evidence="1">
    <location>
        <begin position="69"/>
        <end position="79"/>
    </location>
</feature>
<name>A0ABP4PSN8_9ACTN</name>
<accession>A0ABP4PSN8</accession>
<feature type="compositionally biased region" description="Basic and acidic residues" evidence="1">
    <location>
        <begin position="80"/>
        <end position="91"/>
    </location>
</feature>
<reference evidence="3" key="1">
    <citation type="journal article" date="2019" name="Int. J. Syst. Evol. Microbiol.">
        <title>The Global Catalogue of Microorganisms (GCM) 10K type strain sequencing project: providing services to taxonomists for standard genome sequencing and annotation.</title>
        <authorList>
            <consortium name="The Broad Institute Genomics Platform"/>
            <consortium name="The Broad Institute Genome Sequencing Center for Infectious Disease"/>
            <person name="Wu L."/>
            <person name="Ma J."/>
        </authorList>
    </citation>
    <scope>NUCLEOTIDE SEQUENCE [LARGE SCALE GENOMIC DNA]</scope>
    <source>
        <strain evidence="3">JCM 14969</strain>
    </source>
</reference>
<dbReference type="EMBL" id="BAAAOS010000033">
    <property type="protein sequence ID" value="GAA1589941.1"/>
    <property type="molecule type" value="Genomic_DNA"/>
</dbReference>
<proteinExistence type="predicted"/>
<comment type="caution">
    <text evidence="2">The sequence shown here is derived from an EMBL/GenBank/DDBJ whole genome shotgun (WGS) entry which is preliminary data.</text>
</comment>
<dbReference type="Proteomes" id="UP001500393">
    <property type="component" value="Unassembled WGS sequence"/>
</dbReference>
<feature type="compositionally biased region" description="Pro residues" evidence="1">
    <location>
        <begin position="92"/>
        <end position="105"/>
    </location>
</feature>
<sequence>MTNENLPHLRLPEGVTVVGFGYGRRDLGTQNVIGGLEPAGPGYRRKAGKEVWKGGIVTEHPGEEFTGGDPDEPLVDDLIDETRRPDADHPQPDPQDLPETPEPPD</sequence>